<dbReference type="PROSITE" id="PS50977">
    <property type="entry name" value="HTH_TETR_2"/>
    <property type="match status" value="1"/>
</dbReference>
<dbReference type="PANTHER" id="PTHR30055">
    <property type="entry name" value="HTH-TYPE TRANSCRIPTIONAL REGULATOR RUTR"/>
    <property type="match status" value="1"/>
</dbReference>
<dbReference type="InterPro" id="IPR009057">
    <property type="entry name" value="Homeodomain-like_sf"/>
</dbReference>
<sequence>MERELEKPPGRREARKQDRRDAIIAVAKRTFFENGYSGTSMSAISAELGGSKGTLWSYFPSKEELFSAVLETVTSEYRRQLADLFRPGVDVRTMILEFCRSFIAKITSPEAVRLHRLVAAEVNRFPEVGEIFYRRAPQPTQELLAGFLAREMEAGTLRHEDPRRAARALTSLCMGGTHQRMLMGQETTAEERDQEARLAADIFMRAFAPD</sequence>
<reference evidence="4 5" key="1">
    <citation type="submission" date="2021-08" db="EMBL/GenBank/DDBJ databases">
        <authorList>
            <person name="Tuo L."/>
        </authorList>
    </citation>
    <scope>NUCLEOTIDE SEQUENCE [LARGE SCALE GENOMIC DNA]</scope>
    <source>
        <strain evidence="4 5">JCM 31229</strain>
    </source>
</reference>
<dbReference type="Pfam" id="PF00440">
    <property type="entry name" value="TetR_N"/>
    <property type="match status" value="1"/>
</dbReference>
<dbReference type="SUPFAM" id="SSF48498">
    <property type="entry name" value="Tetracyclin repressor-like, C-terminal domain"/>
    <property type="match status" value="1"/>
</dbReference>
<dbReference type="SUPFAM" id="SSF46689">
    <property type="entry name" value="Homeodomain-like"/>
    <property type="match status" value="1"/>
</dbReference>
<keyword evidence="5" id="KW-1185">Reference proteome</keyword>
<proteinExistence type="predicted"/>
<evidence type="ECO:0000256" key="2">
    <source>
        <dbReference type="PROSITE-ProRule" id="PRU00335"/>
    </source>
</evidence>
<dbReference type="Proteomes" id="UP000706039">
    <property type="component" value="Unassembled WGS sequence"/>
</dbReference>
<organism evidence="4 5">
    <name type="scientific">Sphingomonas colocasiae</name>
    <dbReference type="NCBI Taxonomy" id="1848973"/>
    <lineage>
        <taxon>Bacteria</taxon>
        <taxon>Pseudomonadati</taxon>
        <taxon>Pseudomonadota</taxon>
        <taxon>Alphaproteobacteria</taxon>
        <taxon>Sphingomonadales</taxon>
        <taxon>Sphingomonadaceae</taxon>
        <taxon>Sphingomonas</taxon>
    </lineage>
</organism>
<dbReference type="InterPro" id="IPR039536">
    <property type="entry name" value="TetR_C_Proteobacteria"/>
</dbReference>
<evidence type="ECO:0000313" key="4">
    <source>
        <dbReference type="EMBL" id="MBY8825735.1"/>
    </source>
</evidence>
<dbReference type="InterPro" id="IPR036271">
    <property type="entry name" value="Tet_transcr_reg_TetR-rel_C_sf"/>
</dbReference>
<accession>A0ABS7PYL6</accession>
<dbReference type="Gene3D" id="1.10.357.10">
    <property type="entry name" value="Tetracycline Repressor, domain 2"/>
    <property type="match status" value="1"/>
</dbReference>
<gene>
    <name evidence="4" type="ORF">K7G82_25765</name>
</gene>
<keyword evidence="1 2" id="KW-0238">DNA-binding</keyword>
<dbReference type="Gene3D" id="1.10.10.60">
    <property type="entry name" value="Homeodomain-like"/>
    <property type="match status" value="1"/>
</dbReference>
<protein>
    <submittedName>
        <fullName evidence="4">TetR/AcrR family transcriptional regulator</fullName>
    </submittedName>
</protein>
<dbReference type="PRINTS" id="PR00455">
    <property type="entry name" value="HTHTETR"/>
</dbReference>
<evidence type="ECO:0000256" key="1">
    <source>
        <dbReference type="ARBA" id="ARBA00023125"/>
    </source>
</evidence>
<evidence type="ECO:0000259" key="3">
    <source>
        <dbReference type="PROSITE" id="PS50977"/>
    </source>
</evidence>
<name>A0ABS7PYL6_9SPHN</name>
<feature type="domain" description="HTH tetR-type" evidence="3">
    <location>
        <begin position="17"/>
        <end position="77"/>
    </location>
</feature>
<dbReference type="InterPro" id="IPR001647">
    <property type="entry name" value="HTH_TetR"/>
</dbReference>
<dbReference type="PANTHER" id="PTHR30055:SF146">
    <property type="entry name" value="HTH-TYPE TRANSCRIPTIONAL DUAL REGULATOR CECR"/>
    <property type="match status" value="1"/>
</dbReference>
<dbReference type="InterPro" id="IPR050109">
    <property type="entry name" value="HTH-type_TetR-like_transc_reg"/>
</dbReference>
<feature type="DNA-binding region" description="H-T-H motif" evidence="2">
    <location>
        <begin position="40"/>
        <end position="59"/>
    </location>
</feature>
<dbReference type="Pfam" id="PF14246">
    <property type="entry name" value="TetR_C_7"/>
    <property type="match status" value="1"/>
</dbReference>
<comment type="caution">
    <text evidence="4">The sequence shown here is derived from an EMBL/GenBank/DDBJ whole genome shotgun (WGS) entry which is preliminary data.</text>
</comment>
<evidence type="ECO:0000313" key="5">
    <source>
        <dbReference type="Proteomes" id="UP000706039"/>
    </source>
</evidence>
<dbReference type="EMBL" id="JAINVV010000013">
    <property type="protein sequence ID" value="MBY8825735.1"/>
    <property type="molecule type" value="Genomic_DNA"/>
</dbReference>